<evidence type="ECO:0000256" key="3">
    <source>
        <dbReference type="SAM" id="MobiDB-lite"/>
    </source>
</evidence>
<dbReference type="EMBL" id="BNDZ01000005">
    <property type="protein sequence ID" value="GHI49758.1"/>
    <property type="molecule type" value="Genomic_DNA"/>
</dbReference>
<evidence type="ECO:0000313" key="6">
    <source>
        <dbReference type="Proteomes" id="UP001051844"/>
    </source>
</evidence>
<reference evidence="5" key="1">
    <citation type="submission" date="2022-09" db="EMBL/GenBank/DDBJ databases">
        <title>Whole genome shotgun sequence of Streptomyces albidoflavus NBRC 12854.</title>
        <authorList>
            <person name="Komaki H."/>
            <person name="Tamura T."/>
        </authorList>
    </citation>
    <scope>NUCLEOTIDE SEQUENCE</scope>
    <source>
        <strain evidence="5">NBRC 12854</strain>
    </source>
</reference>
<comment type="caution">
    <text evidence="5">The sequence shown here is derived from an EMBL/GenBank/DDBJ whole genome shotgun (WGS) entry which is preliminary data.</text>
</comment>
<name>A0AA37FGV9_9ACTN</name>
<dbReference type="GO" id="GO:0016779">
    <property type="term" value="F:nucleotidyltransferase activity"/>
    <property type="evidence" value="ECO:0007669"/>
    <property type="project" value="UniProtKB-KW"/>
</dbReference>
<dbReference type="NCBIfam" id="TIGR00125">
    <property type="entry name" value="cyt_tran_rel"/>
    <property type="match status" value="1"/>
</dbReference>
<dbReference type="SUPFAM" id="SSF52374">
    <property type="entry name" value="Nucleotidylyl transferase"/>
    <property type="match status" value="1"/>
</dbReference>
<accession>A0AA37FGV9</accession>
<feature type="region of interest" description="Disordered" evidence="3">
    <location>
        <begin position="1"/>
        <end position="45"/>
    </location>
</feature>
<feature type="compositionally biased region" description="Low complexity" evidence="3">
    <location>
        <begin position="26"/>
        <end position="45"/>
    </location>
</feature>
<evidence type="ECO:0000256" key="1">
    <source>
        <dbReference type="ARBA" id="ARBA00022679"/>
    </source>
</evidence>
<keyword evidence="2" id="KW-0548">Nucleotidyltransferase</keyword>
<dbReference type="PANTHER" id="PTHR43793:SF1">
    <property type="entry name" value="FAD SYNTHASE"/>
    <property type="match status" value="1"/>
</dbReference>
<dbReference type="Pfam" id="PF01467">
    <property type="entry name" value="CTP_transf_like"/>
    <property type="match status" value="1"/>
</dbReference>
<dbReference type="Gene3D" id="3.40.50.620">
    <property type="entry name" value="HUPs"/>
    <property type="match status" value="1"/>
</dbReference>
<evidence type="ECO:0000256" key="2">
    <source>
        <dbReference type="ARBA" id="ARBA00022695"/>
    </source>
</evidence>
<evidence type="ECO:0000313" key="5">
    <source>
        <dbReference type="EMBL" id="GHI49758.1"/>
    </source>
</evidence>
<proteinExistence type="predicted"/>
<dbReference type="InterPro" id="IPR050385">
    <property type="entry name" value="Archaeal_FAD_synthase"/>
</dbReference>
<sequence length="207" mass="21821">MRHSRDVEDWAAAGHGPTRQVMAGTSVSPMSRSASSASSPSPAVPVGHGGGLTLSWPGGVVPEAAAGGAAVVTGVFDLLHVGHVRFLAAVRERGLPLLVGVEDDRRTRGWKGPARPFQPEEERAELLRALRPVDGTFLVHGDPSVTEWTAYTALLAPLAPGAMAWTAHDPYTEQKRRAAAGLGARAWEIAETPDRSTTRIVSGRMPG</sequence>
<organism evidence="5 6">
    <name type="scientific">Streptomyces albidoflavus</name>
    <dbReference type="NCBI Taxonomy" id="1886"/>
    <lineage>
        <taxon>Bacteria</taxon>
        <taxon>Bacillati</taxon>
        <taxon>Actinomycetota</taxon>
        <taxon>Actinomycetes</taxon>
        <taxon>Kitasatosporales</taxon>
        <taxon>Streptomycetaceae</taxon>
        <taxon>Streptomyces</taxon>
        <taxon>Streptomyces albidoflavus group</taxon>
    </lineage>
</organism>
<dbReference type="PANTHER" id="PTHR43793">
    <property type="entry name" value="FAD SYNTHASE"/>
    <property type="match status" value="1"/>
</dbReference>
<protein>
    <recommendedName>
        <fullName evidence="4">Cytidyltransferase-like domain-containing protein</fullName>
    </recommendedName>
</protein>
<feature type="domain" description="Cytidyltransferase-like" evidence="4">
    <location>
        <begin position="72"/>
        <end position="142"/>
    </location>
</feature>
<gene>
    <name evidence="5" type="ORF">ScoT_59320</name>
</gene>
<keyword evidence="1" id="KW-0808">Transferase</keyword>
<dbReference type="AlphaFoldDB" id="A0AA37FGV9"/>
<dbReference type="Proteomes" id="UP001051844">
    <property type="component" value="Unassembled WGS sequence"/>
</dbReference>
<dbReference type="InterPro" id="IPR004821">
    <property type="entry name" value="Cyt_trans-like"/>
</dbReference>
<evidence type="ECO:0000259" key="4">
    <source>
        <dbReference type="Pfam" id="PF01467"/>
    </source>
</evidence>
<dbReference type="InterPro" id="IPR014729">
    <property type="entry name" value="Rossmann-like_a/b/a_fold"/>
</dbReference>